<protein>
    <recommendedName>
        <fullName evidence="4">EcsC protein family protein</fullName>
    </recommendedName>
</protein>
<evidence type="ECO:0008006" key="4">
    <source>
        <dbReference type="Google" id="ProtNLM"/>
    </source>
</evidence>
<feature type="compositionally biased region" description="Low complexity" evidence="1">
    <location>
        <begin position="235"/>
        <end position="269"/>
    </location>
</feature>
<organism evidence="2 3">
    <name type="scientific">Micromonospora rhizosphaerae</name>
    <dbReference type="NCBI Taxonomy" id="568872"/>
    <lineage>
        <taxon>Bacteria</taxon>
        <taxon>Bacillati</taxon>
        <taxon>Actinomycetota</taxon>
        <taxon>Actinomycetes</taxon>
        <taxon>Micromonosporales</taxon>
        <taxon>Micromonosporaceae</taxon>
        <taxon>Micromonospora</taxon>
    </lineage>
</organism>
<feature type="region of interest" description="Disordered" evidence="1">
    <location>
        <begin position="1"/>
        <end position="291"/>
    </location>
</feature>
<sequence length="628" mass="63163">MQEQPPSDPPHREPAASTRRSRSPKATFTPPAAPDPAAPPVRQPEGEDGTGQNRPRRAKAAPAVLFQPPDPGQASPRPTPAEPAPPKPRPASADTPSTTLPAAETIPSNGEGGTTAAGQTMSGGPVPEPREQGLETGQKSPKPKRKAPATKAATAAKKAAPAARKRAGLPPSAASNKPGDPQHTDTVGSVAAAKPGIAEPTGPVSAAAAAPAAGPEAGPAAPTGRTSRAKKAPAPRKSTTRSTTPKKATPAPKAAASTATAPAQESPAANTHTVPVEEIAAEATRTAPVEDIAAEATRTAPVEDIAAEATRTGAVADPAVPSPIASGTVADTAARSPMVADPAAPSPMASGTVEPVLASGVTAMTGADEPAGKGRAETDGPAGKGRAETDVPAVVSTRRPLTDRDQPTPAVPASARSAWAEWRAIGSRVLDHPGFAPELLALAAVEALGPRARDWTERVLDAYPDADADGLARLATRRFVRLAGAGGATAALAGLFAPVAELAVVVWTQADLVLHLAAAYGRDPGHPDRATELLVLTQVHPDADSARAGLEAARAADGPGEQPWPRAAEAAWRLATPLAAQASGWLGLRLASRLLPGAAVLAAAAGDSAAAERLAARAISVYRPARLR</sequence>
<feature type="region of interest" description="Disordered" evidence="1">
    <location>
        <begin position="364"/>
        <end position="392"/>
    </location>
</feature>
<feature type="compositionally biased region" description="Pro residues" evidence="1">
    <location>
        <begin position="77"/>
        <end position="89"/>
    </location>
</feature>
<feature type="compositionally biased region" description="Pro residues" evidence="1">
    <location>
        <begin position="31"/>
        <end position="42"/>
    </location>
</feature>
<keyword evidence="3" id="KW-1185">Reference proteome</keyword>
<name>A0A1C6RDT8_9ACTN</name>
<dbReference type="STRING" id="568872.GA0070624_0685"/>
<dbReference type="EMBL" id="FMHV01000002">
    <property type="protein sequence ID" value="SCL15312.1"/>
    <property type="molecule type" value="Genomic_DNA"/>
</dbReference>
<dbReference type="Proteomes" id="UP000199413">
    <property type="component" value="Unassembled WGS sequence"/>
</dbReference>
<proteinExistence type="predicted"/>
<gene>
    <name evidence="2" type="ORF">GA0070624_0685</name>
</gene>
<evidence type="ECO:0000313" key="3">
    <source>
        <dbReference type="Proteomes" id="UP000199413"/>
    </source>
</evidence>
<dbReference type="RefSeq" id="WP_245718642.1">
    <property type="nucleotide sequence ID" value="NZ_FMHV01000002.1"/>
</dbReference>
<feature type="compositionally biased region" description="Low complexity" evidence="1">
    <location>
        <begin position="149"/>
        <end position="162"/>
    </location>
</feature>
<evidence type="ECO:0000256" key="1">
    <source>
        <dbReference type="SAM" id="MobiDB-lite"/>
    </source>
</evidence>
<accession>A0A1C6RDT8</accession>
<evidence type="ECO:0000313" key="2">
    <source>
        <dbReference type="EMBL" id="SCL15312.1"/>
    </source>
</evidence>
<reference evidence="3" key="1">
    <citation type="submission" date="2016-06" db="EMBL/GenBank/DDBJ databases">
        <authorList>
            <person name="Varghese N."/>
            <person name="Submissions Spin"/>
        </authorList>
    </citation>
    <scope>NUCLEOTIDE SEQUENCE [LARGE SCALE GENOMIC DNA]</scope>
    <source>
        <strain evidence="3">DSM 45431</strain>
    </source>
</reference>
<feature type="compositionally biased region" description="Low complexity" evidence="1">
    <location>
        <begin position="198"/>
        <end position="224"/>
    </location>
</feature>
<dbReference type="AlphaFoldDB" id="A0A1C6RDT8"/>